<evidence type="ECO:0000313" key="2">
    <source>
        <dbReference type="Proteomes" id="UP000760668"/>
    </source>
</evidence>
<dbReference type="Proteomes" id="UP000760668">
    <property type="component" value="Unassembled WGS sequence"/>
</dbReference>
<proteinExistence type="predicted"/>
<sequence length="60" mass="6825">MSATDYKRAFNEKNYDRLSPYVKRGKKGRYKAAAAAAGYSLNEFMELAMDRLADEILGKE</sequence>
<comment type="caution">
    <text evidence="1">The sequence shown here is derived from an EMBL/GenBank/DDBJ whole genome shotgun (WGS) entry which is preliminary data.</text>
</comment>
<accession>A0A921MKM5</accession>
<evidence type="ECO:0008006" key="3">
    <source>
        <dbReference type="Google" id="ProtNLM"/>
    </source>
</evidence>
<dbReference type="AlphaFoldDB" id="A0A921MKM5"/>
<protein>
    <recommendedName>
        <fullName evidence="3">Antitoxin</fullName>
    </recommendedName>
</protein>
<name>A0A921MKM5_9FIRM</name>
<dbReference type="EMBL" id="DYUC01000001">
    <property type="protein sequence ID" value="HJG85414.1"/>
    <property type="molecule type" value="Genomic_DNA"/>
</dbReference>
<reference evidence="1" key="2">
    <citation type="submission" date="2021-09" db="EMBL/GenBank/DDBJ databases">
        <authorList>
            <person name="Gilroy R."/>
        </authorList>
    </citation>
    <scope>NUCLEOTIDE SEQUENCE</scope>
    <source>
        <strain evidence="1">CHK179-5677</strain>
    </source>
</reference>
<gene>
    <name evidence="1" type="ORF">K8V01_00050</name>
</gene>
<organism evidence="1 2">
    <name type="scientific">Pseudoflavonifractor capillosus</name>
    <dbReference type="NCBI Taxonomy" id="106588"/>
    <lineage>
        <taxon>Bacteria</taxon>
        <taxon>Bacillati</taxon>
        <taxon>Bacillota</taxon>
        <taxon>Clostridia</taxon>
        <taxon>Eubacteriales</taxon>
        <taxon>Oscillospiraceae</taxon>
        <taxon>Pseudoflavonifractor</taxon>
    </lineage>
</organism>
<dbReference type="RefSeq" id="WP_117507576.1">
    <property type="nucleotide sequence ID" value="NZ_DYUC01000001.1"/>
</dbReference>
<evidence type="ECO:0000313" key="1">
    <source>
        <dbReference type="EMBL" id="HJG85414.1"/>
    </source>
</evidence>
<reference evidence="1" key="1">
    <citation type="journal article" date="2021" name="PeerJ">
        <title>Extensive microbial diversity within the chicken gut microbiome revealed by metagenomics and culture.</title>
        <authorList>
            <person name="Gilroy R."/>
            <person name="Ravi A."/>
            <person name="Getino M."/>
            <person name="Pursley I."/>
            <person name="Horton D.L."/>
            <person name="Alikhan N.F."/>
            <person name="Baker D."/>
            <person name="Gharbi K."/>
            <person name="Hall N."/>
            <person name="Watson M."/>
            <person name="Adriaenssens E.M."/>
            <person name="Foster-Nyarko E."/>
            <person name="Jarju S."/>
            <person name="Secka A."/>
            <person name="Antonio M."/>
            <person name="Oren A."/>
            <person name="Chaudhuri R.R."/>
            <person name="La Ragione R."/>
            <person name="Hildebrand F."/>
            <person name="Pallen M.J."/>
        </authorList>
    </citation>
    <scope>NUCLEOTIDE SEQUENCE</scope>
    <source>
        <strain evidence="1">CHK179-5677</strain>
    </source>
</reference>